<dbReference type="InterPro" id="IPR046341">
    <property type="entry name" value="SET_dom_sf"/>
</dbReference>
<evidence type="ECO:0000256" key="7">
    <source>
        <dbReference type="SAM" id="MobiDB-lite"/>
    </source>
</evidence>
<dbReference type="GO" id="GO:0035556">
    <property type="term" value="P:intracellular signal transduction"/>
    <property type="evidence" value="ECO:0007669"/>
    <property type="project" value="InterPro"/>
</dbReference>
<reference evidence="10" key="1">
    <citation type="journal article" date="2020" name="Mol. Plant Microbe Interact.">
        <title>Genome Sequence of the Biocontrol Agent Coniothyrium minitans strain Conio (IMI 134523).</title>
        <authorList>
            <person name="Patel D."/>
            <person name="Shittu T.A."/>
            <person name="Baroncelli R."/>
            <person name="Muthumeenakshi S."/>
            <person name="Osborne T.H."/>
            <person name="Janganan T.K."/>
            <person name="Sreenivasaprasad S."/>
        </authorList>
    </citation>
    <scope>NUCLEOTIDE SEQUENCE</scope>
    <source>
        <strain evidence="10">Conio</strain>
    </source>
</reference>
<dbReference type="Pfam" id="PF00610">
    <property type="entry name" value="DEP"/>
    <property type="match status" value="1"/>
</dbReference>
<comment type="caution">
    <text evidence="10">The sequence shown here is derived from an EMBL/GenBank/DDBJ whole genome shotgun (WGS) entry which is preliminary data.</text>
</comment>
<dbReference type="PROSITE" id="PS50280">
    <property type="entry name" value="SET"/>
    <property type="match status" value="1"/>
</dbReference>
<keyword evidence="11" id="KW-1185">Reference proteome</keyword>
<feature type="compositionally biased region" description="Basic and acidic residues" evidence="7">
    <location>
        <begin position="1714"/>
        <end position="1737"/>
    </location>
</feature>
<evidence type="ECO:0000256" key="4">
    <source>
        <dbReference type="ARBA" id="ARBA00021881"/>
    </source>
</evidence>
<feature type="region of interest" description="Disordered" evidence="7">
    <location>
        <begin position="784"/>
        <end position="852"/>
    </location>
</feature>
<dbReference type="GO" id="GO:0005774">
    <property type="term" value="C:vacuolar membrane"/>
    <property type="evidence" value="ECO:0007669"/>
    <property type="project" value="UniProtKB-SubCell"/>
</dbReference>
<evidence type="ECO:0000313" key="10">
    <source>
        <dbReference type="EMBL" id="KAF9739730.1"/>
    </source>
</evidence>
<dbReference type="InterPro" id="IPR036388">
    <property type="entry name" value="WH-like_DNA-bd_sf"/>
</dbReference>
<dbReference type="InterPro" id="IPR001214">
    <property type="entry name" value="SET_dom"/>
</dbReference>
<name>A0A9P6GSI4_9PLEO</name>
<evidence type="ECO:0000256" key="2">
    <source>
        <dbReference type="ARBA" id="ARBA00005643"/>
    </source>
</evidence>
<comment type="similarity">
    <text evidence="2">Belongs to the IML1 family.</text>
</comment>
<dbReference type="Gene3D" id="1.10.10.10">
    <property type="entry name" value="Winged helix-like DNA-binding domain superfamily/Winged helix DNA-binding domain"/>
    <property type="match status" value="1"/>
</dbReference>
<dbReference type="SMART" id="SM00317">
    <property type="entry name" value="SET"/>
    <property type="match status" value="1"/>
</dbReference>
<evidence type="ECO:0000256" key="5">
    <source>
        <dbReference type="ARBA" id="ARBA00022554"/>
    </source>
</evidence>
<dbReference type="InterPro" id="IPR045838">
    <property type="entry name" value="DEPDC5_CTD"/>
</dbReference>
<dbReference type="Pfam" id="PF19418">
    <property type="entry name" value="DEPDC5_CTD"/>
    <property type="match status" value="1"/>
</dbReference>
<gene>
    <name evidence="10" type="ORF">PMIN01_02364</name>
</gene>
<dbReference type="SMART" id="SM00049">
    <property type="entry name" value="DEP"/>
    <property type="match status" value="1"/>
</dbReference>
<keyword evidence="6" id="KW-0472">Membrane</keyword>
<dbReference type="Proteomes" id="UP000756921">
    <property type="component" value="Unassembled WGS sequence"/>
</dbReference>
<dbReference type="EMBL" id="WJXW01000002">
    <property type="protein sequence ID" value="KAF9739730.1"/>
    <property type="molecule type" value="Genomic_DNA"/>
</dbReference>
<dbReference type="PROSITE" id="PS50186">
    <property type="entry name" value="DEP"/>
    <property type="match status" value="1"/>
</dbReference>
<feature type="domain" description="SET" evidence="9">
    <location>
        <begin position="2043"/>
        <end position="2171"/>
    </location>
</feature>
<dbReference type="Pfam" id="PF12257">
    <property type="entry name" value="IML1"/>
    <property type="match status" value="1"/>
</dbReference>
<evidence type="ECO:0000313" key="11">
    <source>
        <dbReference type="Proteomes" id="UP000756921"/>
    </source>
</evidence>
<dbReference type="GO" id="GO:1990130">
    <property type="term" value="C:GATOR1 complex"/>
    <property type="evidence" value="ECO:0007669"/>
    <property type="project" value="TreeGrafter"/>
</dbReference>
<dbReference type="Gene3D" id="2.170.270.10">
    <property type="entry name" value="SET domain"/>
    <property type="match status" value="1"/>
</dbReference>
<dbReference type="Pfam" id="PF00856">
    <property type="entry name" value="SET"/>
    <property type="match status" value="1"/>
</dbReference>
<dbReference type="InterPro" id="IPR057068">
    <property type="entry name" value="IML1_N_fung"/>
</dbReference>
<evidence type="ECO:0000256" key="3">
    <source>
        <dbReference type="ARBA" id="ARBA00018529"/>
    </source>
</evidence>
<evidence type="ECO:0000256" key="6">
    <source>
        <dbReference type="ARBA" id="ARBA00023136"/>
    </source>
</evidence>
<feature type="compositionally biased region" description="Low complexity" evidence="7">
    <location>
        <begin position="1482"/>
        <end position="1505"/>
    </location>
</feature>
<organism evidence="10 11">
    <name type="scientific">Paraphaeosphaeria minitans</name>
    <dbReference type="NCBI Taxonomy" id="565426"/>
    <lineage>
        <taxon>Eukaryota</taxon>
        <taxon>Fungi</taxon>
        <taxon>Dikarya</taxon>
        <taxon>Ascomycota</taxon>
        <taxon>Pezizomycotina</taxon>
        <taxon>Dothideomycetes</taxon>
        <taxon>Pleosporomycetidae</taxon>
        <taxon>Pleosporales</taxon>
        <taxon>Massarineae</taxon>
        <taxon>Didymosphaeriaceae</taxon>
        <taxon>Paraphaeosphaeria</taxon>
    </lineage>
</organism>
<comment type="subcellular location">
    <subcellularLocation>
        <location evidence="1">Vacuole membrane</location>
        <topology evidence="1">Peripheral membrane protein</topology>
    </subcellularLocation>
</comment>
<accession>A0A9P6GSI4</accession>
<dbReference type="PANTHER" id="PTHR13179:SF8">
    <property type="entry name" value="GATOR COMPLEX PROTEIN DEPDC5"/>
    <property type="match status" value="1"/>
</dbReference>
<evidence type="ECO:0000256" key="1">
    <source>
        <dbReference type="ARBA" id="ARBA00004148"/>
    </source>
</evidence>
<evidence type="ECO:0000259" key="9">
    <source>
        <dbReference type="PROSITE" id="PS50280"/>
    </source>
</evidence>
<sequence length="2199" mass="246011">MSRPIVSGKRTRVQKICTLWTHDDNFSRDDIVFNSDKFSELPATPGSLIQVIALKYGTATRDFQSSSRNVGNDGIQAKVDDFKDAATDSISRRSRRGSIKVTLDENGSIIQEDREVDTDRSYIFVAKPFPADLKSKHSNLQVSIAEKIAKVFGLRNRMQVIVTLADEHKHSASHVEVTFRDEYLARADMWRMSIAELSNRTVYRGQKLLFMGTIKATVKNIYINGQSTHSGYFSSLTKPVFRSESARYTLFIQMSKEMWDFDAEGAGEIMFNKVVNGFLPDLFKRWLRINARHLVTIILFTRMQYDPESTPKQPNYTTDNKGFDHRTGRFRDYYRVVVSDMASRDWVNILYQLKKEFRSFLKDVSLIPRREYSSSTTAVATPGLPEPQLVIAGKPSTAAQGNILEAINLAGAQFAKDYIDRDLVRTGISVIVVSAGTGVFEVDYNMLKLTTDTLVGSGIGIDLVCLSPMPLHSVPLFKYRSPRSMSSLHGNASDDEDQNTPVEDFDYYDEKTPRQNQPNFGSVIRRSPLQVPPIILGDSPDVQEQEQWRYAMPHWVDISFWSGPFEEILELAKVRKSEKIVKKVQKKSGSFALRCRMYELQMMGVMENELGDISIPYLEEDQSYPQRLRERVETPSTAVTTRDITGVTGKLPSNHTEEKPGIELDEVKTLHERWMDGFDSNVFTPRIDKNTRHTQSQPVKQPSNSTAKFDLAEQAAKSSRLASSYRSVATSYGKTSRLHTGPGSPQLMRDVSAEIDVPSHVSAFQTPEYNGPGVPRADVLARQLAGDQSSSVNRRPISHRRGGSGDSSDHRNSRYLTPRDSPAPSRGHSPPKDGGLPPLPRTTTTTSMTSETNSVRWFLRQISFGGKRGTAPKATTEAAIGQATIDITPGKVKLAKLAAGGVNHTGPIAEKLASIRVEKSQPIAIRSVSRAVLSSDESSSPGNTGRSVETVKGFRSMKTSIPSHPGSVIKDPGSTFLLAGSRALGDSVPPKLDLNMMSTSGGAKEIPRTLSPTSAIAPWAVLVNPCNPKKNNISIASQFRRWQHVFPKRLKTASVKWKSLCSPAAVPLTNEYFPSPEQLATEYNESPYKITQNDDEDMLEAPKSRESLVRELVAFRLSHGFQIVVGPTIAEFSGRRELDLSNIFDANYMSNDGDTVFLSIGNNIHQLVCVAGGEVEIKRYSRKPTTALQSSAGIDTPFPYRPYIRTAFEDNYGPQNVILRPPRKEYNWNFIDTFLAGYQDEFSEVLRFWRARFVLIPVDLPTINRRPLPMLAEDSEEEIRLEGIRKLTQVWQKYRYNPPEERHFQATNSRKQKDPNPLAIEYQTRDPSAIVAAGAENSLIDDTASEFPTSIFSETEQYQTSNIDIKKLAEDIQGENGILMLDRRWHMRLHYNCFLGFDLTSWLLSNFKDVETRDEAVDLGNQLMKKGLFVHVQKRHAFRDGNFFYSVAPEYRAPRPEPKTGWFGIRKPDRSVPSTPLFDGPRTSSLASRGSLRSRPSTSDSSSAGSEKDGGKTPTRSGTPKRKVLLSRVMRYDVDPRKRSYRPEIISLHYDRLSNPDNCYHIRIDWMNVTAKLIEDAIVSWATSVEKYGLKLVEVPIAEASNIADHHPFREPYIIKLALQPPQTQKDAGWDVLAQYARNDKFAYHKALLRRLNFVLDLESADSFPGDVEVAYSWGSPDYKYTQFIHKSGTLVAQILHDGNFAVLANRLAHNRAKDTNRFRPTDPHEHKRAVNDKDRMPTTPAERANPHRSPFSSPLARPVQDSSLLHSALQAQPSATPTPITATATPAGTGITQTPEQVKDELEAFCSNATLLQAFYATEAFKQAPHPSPSPRIFPVLDNNIPNLGLPPSVLVSCASPASKPWSLSGNVISGSSTIAGRRQGNDEGHMSASASIRPSLLGAMSSRRRSVALDEIMLPKRSDTQVAHSSFFRVLLLSNSSDMAKTKTLARKSRKRPSADSGVDHLSEIVREIPGVVLVKENEFNLLHWQGAERPTYHRDVWPPTSLKDLLGSPHQLEECAICREESFCECEYQLLTDRTLDSSDAVDIKLTQDKGWGMFSRLDFEENQVLGEYAGELVPLDSNRSDEETRYMADIPIGSANLTQRGALAAGSRQPKCWIDAERTGSIFRFANHSCDWNVKLLFGRVGMERRVLMVVSTRPIQAGEEITLDYGEGYWKSNEVCRCGSNNCRSPSTLAEDDP</sequence>
<dbReference type="GO" id="GO:1904262">
    <property type="term" value="P:negative regulation of TORC1 signaling"/>
    <property type="evidence" value="ECO:0007669"/>
    <property type="project" value="TreeGrafter"/>
</dbReference>
<feature type="region of interest" description="Disordered" evidence="7">
    <location>
        <begin position="1714"/>
        <end position="1760"/>
    </location>
</feature>
<dbReference type="Pfam" id="PF24438">
    <property type="entry name" value="IML1_N_fung"/>
    <property type="match status" value="1"/>
</dbReference>
<dbReference type="GO" id="GO:0010508">
    <property type="term" value="P:positive regulation of autophagy"/>
    <property type="evidence" value="ECO:0007669"/>
    <property type="project" value="TreeGrafter"/>
</dbReference>
<proteinExistence type="inferred from homology"/>
<dbReference type="InterPro" id="IPR000591">
    <property type="entry name" value="DEP_dom"/>
</dbReference>
<dbReference type="CDD" id="cd04449">
    <property type="entry name" value="DEP_DEPDC5-like"/>
    <property type="match status" value="1"/>
</dbReference>
<feature type="domain" description="DEP" evidence="8">
    <location>
        <begin position="1374"/>
        <end position="1449"/>
    </location>
</feature>
<dbReference type="InterPro" id="IPR048255">
    <property type="entry name" value="IML1_N"/>
</dbReference>
<dbReference type="InterPro" id="IPR027244">
    <property type="entry name" value="IML1"/>
</dbReference>
<dbReference type="SUPFAM" id="SSF82199">
    <property type="entry name" value="SET domain"/>
    <property type="match status" value="1"/>
</dbReference>
<feature type="region of interest" description="Disordered" evidence="7">
    <location>
        <begin position="487"/>
        <end position="523"/>
    </location>
</feature>
<feature type="compositionally biased region" description="Low complexity" evidence="7">
    <location>
        <begin position="842"/>
        <end position="852"/>
    </location>
</feature>
<dbReference type="SUPFAM" id="SSF46785">
    <property type="entry name" value="Winged helix' DNA-binding domain"/>
    <property type="match status" value="1"/>
</dbReference>
<evidence type="ECO:0000259" key="8">
    <source>
        <dbReference type="PROSITE" id="PS50186"/>
    </source>
</evidence>
<dbReference type="OrthoDB" id="39497at2759"/>
<keyword evidence="5" id="KW-0926">Vacuole</keyword>
<protein>
    <recommendedName>
        <fullName evidence="3">Vacuolar membrane-associated protein IML1</fullName>
    </recommendedName>
    <alternativeName>
        <fullName evidence="4">Vacuolar membrane-associated protein iml1</fullName>
    </alternativeName>
</protein>
<dbReference type="GO" id="GO:0005096">
    <property type="term" value="F:GTPase activator activity"/>
    <property type="evidence" value="ECO:0007669"/>
    <property type="project" value="InterPro"/>
</dbReference>
<feature type="compositionally biased region" description="Acidic residues" evidence="7">
    <location>
        <begin position="493"/>
        <end position="507"/>
    </location>
</feature>
<dbReference type="PANTHER" id="PTHR13179">
    <property type="entry name" value="DEP DOMAIN CONTAINING PROTEIN 5"/>
    <property type="match status" value="1"/>
</dbReference>
<feature type="region of interest" description="Disordered" evidence="7">
    <location>
        <begin position="1457"/>
        <end position="1522"/>
    </location>
</feature>
<dbReference type="InterPro" id="IPR036390">
    <property type="entry name" value="WH_DNA-bd_sf"/>
</dbReference>